<dbReference type="RefSeq" id="XP_055689373.1">
    <property type="nucleotide sequence ID" value="XM_055833398.1"/>
</dbReference>
<reference evidence="7" key="3">
    <citation type="submission" date="2020-05" db="UniProtKB">
        <authorList>
            <consortium name="EnsemblMetazoa"/>
        </authorList>
    </citation>
    <scope>IDENTIFICATION</scope>
    <source>
        <strain evidence="7">Jacobina</strain>
    </source>
</reference>
<name>A0A1B0CVZ9_LUTLO</name>
<dbReference type="GeneID" id="129793401"/>
<dbReference type="GO" id="GO:0004867">
    <property type="term" value="F:serine-type endopeptidase inhibitor activity"/>
    <property type="evidence" value="ECO:0007669"/>
    <property type="project" value="UniProtKB-KW"/>
</dbReference>
<keyword evidence="3" id="KW-0722">Serine protease inhibitor</keyword>
<organism evidence="7 8">
    <name type="scientific">Lutzomyia longipalpis</name>
    <name type="common">Sand fly</name>
    <dbReference type="NCBI Taxonomy" id="7200"/>
    <lineage>
        <taxon>Eukaryota</taxon>
        <taxon>Metazoa</taxon>
        <taxon>Ecdysozoa</taxon>
        <taxon>Arthropoda</taxon>
        <taxon>Hexapoda</taxon>
        <taxon>Insecta</taxon>
        <taxon>Pterygota</taxon>
        <taxon>Neoptera</taxon>
        <taxon>Endopterygota</taxon>
        <taxon>Diptera</taxon>
        <taxon>Nematocera</taxon>
        <taxon>Psychodoidea</taxon>
        <taxon>Psychodidae</taxon>
        <taxon>Lutzomyia</taxon>
        <taxon>Lutzomyia</taxon>
    </lineage>
</organism>
<evidence type="ECO:0000313" key="6">
    <source>
        <dbReference type="EMBL" id="MBC1177094.1"/>
    </source>
</evidence>
<dbReference type="InterPro" id="IPR023795">
    <property type="entry name" value="Serpin_CS"/>
</dbReference>
<evidence type="ECO:0000313" key="7">
    <source>
        <dbReference type="EnsemblMetazoa" id="LLOJ009184-PA"/>
    </source>
</evidence>
<evidence type="ECO:0000256" key="4">
    <source>
        <dbReference type="RuleBase" id="RU000411"/>
    </source>
</evidence>
<dbReference type="EMBL" id="GITU01008391">
    <property type="protein sequence ID" value="MBC1177094.1"/>
    <property type="molecule type" value="Transcribed_RNA"/>
</dbReference>
<evidence type="ECO:0000256" key="2">
    <source>
        <dbReference type="ARBA" id="ARBA00022690"/>
    </source>
</evidence>
<dbReference type="EnsemblMetazoa" id="LLOJ009184-RA">
    <property type="protein sequence ID" value="LLOJ009184-PA"/>
    <property type="gene ID" value="LLOJ009184"/>
</dbReference>
<dbReference type="SMART" id="SM00093">
    <property type="entry name" value="SERPIN"/>
    <property type="match status" value="1"/>
</dbReference>
<dbReference type="Gene3D" id="2.30.39.10">
    <property type="entry name" value="Alpha-1-antitrypsin, domain 1"/>
    <property type="match status" value="1"/>
</dbReference>
<dbReference type="GO" id="GO:0005615">
    <property type="term" value="C:extracellular space"/>
    <property type="evidence" value="ECO:0007669"/>
    <property type="project" value="InterPro"/>
</dbReference>
<dbReference type="InterPro" id="IPR000215">
    <property type="entry name" value="Serpin_fam"/>
</dbReference>
<dbReference type="PANTHER" id="PTHR11461">
    <property type="entry name" value="SERINE PROTEASE INHIBITOR, SERPIN"/>
    <property type="match status" value="1"/>
</dbReference>
<dbReference type="Pfam" id="PF00079">
    <property type="entry name" value="Serpin"/>
    <property type="match status" value="1"/>
</dbReference>
<sequence>MTEKLQFLMKLNEFATQLYRICASGKADENIVIAPFFLQNLLTATLYGSRGKTSEELFTALMYSGQNLTGIAVNFRDLNSSYRDTVSIAVANKLLIREPAQMDEQFPSDARRNFDISIQSFSNREKSCATVESVNKWVAEKTHQNVKECIRRGLDFDASSDSIVLVNAAHFGAVWEHKFAKQDQCTFWIDDNHSKNVDFMFLRTNLRFSHCTEISAQILELDFADDDFAMVFVLPEQRTGIIRLIEQLPNINLMYAVAQLRRQDVKVRMPRFKIDHGSRMREALLQLGVRDLFSEETADVSGIVTDESFYVSEIIHRVSVAIADDGEEIPSNNTSSNAPQEFIADHPFLFFIKHKCNVVFIGHVANPIS</sequence>
<dbReference type="InterPro" id="IPR023796">
    <property type="entry name" value="Serpin_dom"/>
</dbReference>
<dbReference type="PANTHER" id="PTHR11461:SF211">
    <property type="entry name" value="GH10112P-RELATED"/>
    <property type="match status" value="1"/>
</dbReference>
<proteinExistence type="inferred from homology"/>
<evidence type="ECO:0000313" key="8">
    <source>
        <dbReference type="Proteomes" id="UP000092461"/>
    </source>
</evidence>
<dbReference type="EMBL" id="AJWK01031506">
    <property type="status" value="NOT_ANNOTATED_CDS"/>
    <property type="molecule type" value="Genomic_DNA"/>
</dbReference>
<dbReference type="OrthoDB" id="671595at2759"/>
<dbReference type="CDD" id="cd00172">
    <property type="entry name" value="serpin"/>
    <property type="match status" value="1"/>
</dbReference>
<evidence type="ECO:0000259" key="5">
    <source>
        <dbReference type="SMART" id="SM00093"/>
    </source>
</evidence>
<dbReference type="VEuPathDB" id="VectorBase:LLONM1_011659"/>
<protein>
    <submittedName>
        <fullName evidence="6">Putative serpin</fullName>
    </submittedName>
</protein>
<dbReference type="PROSITE" id="PS00284">
    <property type="entry name" value="SERPIN"/>
    <property type="match status" value="1"/>
</dbReference>
<comment type="similarity">
    <text evidence="1 4">Belongs to the serpin family.</text>
</comment>
<dbReference type="InterPro" id="IPR036186">
    <property type="entry name" value="Serpin_sf"/>
</dbReference>
<reference evidence="6" key="2">
    <citation type="journal article" date="2020" name="BMC">
        <title>Leishmania infection induces a limited differential gene expression in the sand fly midgut.</title>
        <authorList>
            <person name="Coutinho-Abreu I.V."/>
            <person name="Serafim T.D."/>
            <person name="Meneses C."/>
            <person name="Kamhawi S."/>
            <person name="Oliveira F."/>
            <person name="Valenzuela J.G."/>
        </authorList>
    </citation>
    <scope>NUCLEOTIDE SEQUENCE</scope>
    <source>
        <strain evidence="6">Jacobina</strain>
        <tissue evidence="6">Midgut</tissue>
    </source>
</reference>
<dbReference type="KEGG" id="lll:129793401"/>
<evidence type="ECO:0000256" key="3">
    <source>
        <dbReference type="ARBA" id="ARBA00022900"/>
    </source>
</evidence>
<dbReference type="AlphaFoldDB" id="A0A1B0CVZ9"/>
<keyword evidence="2" id="KW-0646">Protease inhibitor</keyword>
<dbReference type="SUPFAM" id="SSF56574">
    <property type="entry name" value="Serpins"/>
    <property type="match status" value="1"/>
</dbReference>
<dbReference type="Proteomes" id="UP000092461">
    <property type="component" value="Unassembled WGS sequence"/>
</dbReference>
<feature type="domain" description="Serpin" evidence="5">
    <location>
        <begin position="16"/>
        <end position="367"/>
    </location>
</feature>
<reference evidence="8" key="1">
    <citation type="submission" date="2012-05" db="EMBL/GenBank/DDBJ databases">
        <title>Whole Genome Assembly of Lutzomyia longipalpis.</title>
        <authorList>
            <person name="Richards S."/>
            <person name="Qu C."/>
            <person name="Dillon R."/>
            <person name="Worley K."/>
            <person name="Scherer S."/>
            <person name="Batterton M."/>
            <person name="Taylor A."/>
            <person name="Hawes A."/>
            <person name="Hernandez B."/>
            <person name="Kovar C."/>
            <person name="Mandapat C."/>
            <person name="Pham C."/>
            <person name="Qu C."/>
            <person name="Jing C."/>
            <person name="Bess C."/>
            <person name="Bandaranaike D."/>
            <person name="Ngo D."/>
            <person name="Ongeri F."/>
            <person name="Arias F."/>
            <person name="Lara F."/>
            <person name="Weissenberger G."/>
            <person name="Kamau G."/>
            <person name="Han H."/>
            <person name="Shen H."/>
            <person name="Dinh H."/>
            <person name="Khalil I."/>
            <person name="Jones J."/>
            <person name="Shafer J."/>
            <person name="Jayaseelan J."/>
            <person name="Quiroz J."/>
            <person name="Blankenburg K."/>
            <person name="Nguyen L."/>
            <person name="Jackson L."/>
            <person name="Francisco L."/>
            <person name="Tang L.-Y."/>
            <person name="Pu L.-L."/>
            <person name="Perales L."/>
            <person name="Lorensuhewa L."/>
            <person name="Munidasa M."/>
            <person name="Coyle M."/>
            <person name="Taylor M."/>
            <person name="Puazo M."/>
            <person name="Firestine M."/>
            <person name="Scheel M."/>
            <person name="Javaid M."/>
            <person name="Wang M."/>
            <person name="Li M."/>
            <person name="Tabassum N."/>
            <person name="Saada N."/>
            <person name="Osuji N."/>
            <person name="Aqrawi P."/>
            <person name="Fu Q."/>
            <person name="Thornton R."/>
            <person name="Raj R."/>
            <person name="Goodspeed R."/>
            <person name="Mata R."/>
            <person name="Najjar R."/>
            <person name="Gubbala S."/>
            <person name="Lee S."/>
            <person name="Denson S."/>
            <person name="Patil S."/>
            <person name="Macmil S."/>
            <person name="Qi S."/>
            <person name="Matskevitch T."/>
            <person name="Palculict T."/>
            <person name="Mathew T."/>
            <person name="Vee V."/>
            <person name="Velamala V."/>
            <person name="Korchina V."/>
            <person name="Cai W."/>
            <person name="Liu W."/>
            <person name="Dai W."/>
            <person name="Zou X."/>
            <person name="Zhu Y."/>
            <person name="Zhang Y."/>
            <person name="Wu Y.-Q."/>
            <person name="Xin Y."/>
            <person name="Nazarath L."/>
            <person name="Kovar C."/>
            <person name="Han Y."/>
            <person name="Muzny D."/>
            <person name="Gibbs R."/>
        </authorList>
    </citation>
    <scope>NUCLEOTIDE SEQUENCE [LARGE SCALE GENOMIC DNA]</scope>
    <source>
        <strain evidence="8">Jacobina</strain>
    </source>
</reference>
<dbReference type="VEuPathDB" id="VectorBase:LLOJ009184"/>
<accession>A0A1B0CVZ9</accession>
<evidence type="ECO:0000256" key="1">
    <source>
        <dbReference type="ARBA" id="ARBA00009500"/>
    </source>
</evidence>
<dbReference type="InterPro" id="IPR042185">
    <property type="entry name" value="Serpin_sf_2"/>
</dbReference>
<keyword evidence="8" id="KW-1185">Reference proteome</keyword>
<dbReference type="InterPro" id="IPR042178">
    <property type="entry name" value="Serpin_sf_1"/>
</dbReference>
<dbReference type="Gene3D" id="3.30.497.10">
    <property type="entry name" value="Antithrombin, subunit I, domain 2"/>
    <property type="match status" value="1"/>
</dbReference>